<evidence type="ECO:0000313" key="3">
    <source>
        <dbReference type="Proteomes" id="UP001226867"/>
    </source>
</evidence>
<feature type="region of interest" description="Disordered" evidence="1">
    <location>
        <begin position="35"/>
        <end position="62"/>
    </location>
</feature>
<protein>
    <submittedName>
        <fullName evidence="2">Uncharacterized protein</fullName>
    </submittedName>
</protein>
<sequence length="62" mass="6954">MDDEGREPLRALEGELDVKCQHVLQRAPLEALRLSPMRNTPAERRPVSPSVRPIEAPLKRAG</sequence>
<name>A0ABT9SBP7_9BURK</name>
<gene>
    <name evidence="2" type="ORF">J2W36_003053</name>
</gene>
<dbReference type="EMBL" id="JAUSRO010000009">
    <property type="protein sequence ID" value="MDP9900787.1"/>
    <property type="molecule type" value="Genomic_DNA"/>
</dbReference>
<dbReference type="Proteomes" id="UP001226867">
    <property type="component" value="Unassembled WGS sequence"/>
</dbReference>
<comment type="caution">
    <text evidence="2">The sequence shown here is derived from an EMBL/GenBank/DDBJ whole genome shotgun (WGS) entry which is preliminary data.</text>
</comment>
<proteinExistence type="predicted"/>
<evidence type="ECO:0000313" key="2">
    <source>
        <dbReference type="EMBL" id="MDP9900787.1"/>
    </source>
</evidence>
<reference evidence="2 3" key="1">
    <citation type="submission" date="2023-07" db="EMBL/GenBank/DDBJ databases">
        <title>Sorghum-associated microbial communities from plants grown in Nebraska, USA.</title>
        <authorList>
            <person name="Schachtman D."/>
        </authorList>
    </citation>
    <scope>NUCLEOTIDE SEQUENCE [LARGE SCALE GENOMIC DNA]</scope>
    <source>
        <strain evidence="2 3">DS1607</strain>
    </source>
</reference>
<keyword evidence="3" id="KW-1185">Reference proteome</keyword>
<evidence type="ECO:0000256" key="1">
    <source>
        <dbReference type="SAM" id="MobiDB-lite"/>
    </source>
</evidence>
<organism evidence="2 3">
    <name type="scientific">Variovorax ginsengisoli</name>
    <dbReference type="NCBI Taxonomy" id="363844"/>
    <lineage>
        <taxon>Bacteria</taxon>
        <taxon>Pseudomonadati</taxon>
        <taxon>Pseudomonadota</taxon>
        <taxon>Betaproteobacteria</taxon>
        <taxon>Burkholderiales</taxon>
        <taxon>Comamonadaceae</taxon>
        <taxon>Variovorax</taxon>
    </lineage>
</organism>
<accession>A0ABT9SBP7</accession>